<name>A0ABP8MVX4_9BACT</name>
<protein>
    <submittedName>
        <fullName evidence="2">Uncharacterized protein</fullName>
    </submittedName>
</protein>
<gene>
    <name evidence="2" type="ORF">GCM10023092_23110</name>
</gene>
<proteinExistence type="predicted"/>
<organism evidence="2 3">
    <name type="scientific">Rurimicrobium arvi</name>
    <dbReference type="NCBI Taxonomy" id="2049916"/>
    <lineage>
        <taxon>Bacteria</taxon>
        <taxon>Pseudomonadati</taxon>
        <taxon>Bacteroidota</taxon>
        <taxon>Chitinophagia</taxon>
        <taxon>Chitinophagales</taxon>
        <taxon>Chitinophagaceae</taxon>
        <taxon>Rurimicrobium</taxon>
    </lineage>
</organism>
<feature type="transmembrane region" description="Helical" evidence="1">
    <location>
        <begin position="189"/>
        <end position="208"/>
    </location>
</feature>
<evidence type="ECO:0000313" key="3">
    <source>
        <dbReference type="Proteomes" id="UP001501410"/>
    </source>
</evidence>
<reference evidence="3" key="1">
    <citation type="journal article" date="2019" name="Int. J. Syst. Evol. Microbiol.">
        <title>The Global Catalogue of Microorganisms (GCM) 10K type strain sequencing project: providing services to taxonomists for standard genome sequencing and annotation.</title>
        <authorList>
            <consortium name="The Broad Institute Genomics Platform"/>
            <consortium name="The Broad Institute Genome Sequencing Center for Infectious Disease"/>
            <person name="Wu L."/>
            <person name="Ma J."/>
        </authorList>
    </citation>
    <scope>NUCLEOTIDE SEQUENCE [LARGE SCALE GENOMIC DNA]</scope>
    <source>
        <strain evidence="3">JCM 31921</strain>
    </source>
</reference>
<feature type="transmembrane region" description="Helical" evidence="1">
    <location>
        <begin position="36"/>
        <end position="55"/>
    </location>
</feature>
<evidence type="ECO:0000256" key="1">
    <source>
        <dbReference type="SAM" id="Phobius"/>
    </source>
</evidence>
<dbReference type="Proteomes" id="UP001501410">
    <property type="component" value="Unassembled WGS sequence"/>
</dbReference>
<sequence length="216" mass="25064">MAAKLFNIYLCILLSLSVYVLAIFKKTDPTSRFISLFIVLGGLTEIIGQATIKLFKENTTVYNISTIIEWTLLTLYYTHANSTLQKKHKGYFIASAGIAFGVVNLLVRNIHALESNFLFFECMGILCLSLYSLYNLLKIDNDNIRLNKKTNFWIPCILILYQCGSLWSWETYQYMKEDDLEATELLHCLLISNSILTYISLWIIYLLYPKMKRLYV</sequence>
<keyword evidence="1" id="KW-0812">Transmembrane</keyword>
<feature type="transmembrane region" description="Helical" evidence="1">
    <location>
        <begin position="117"/>
        <end position="137"/>
    </location>
</feature>
<accession>A0ABP8MVX4</accession>
<keyword evidence="1" id="KW-0472">Membrane</keyword>
<dbReference type="EMBL" id="BAABEZ010000022">
    <property type="protein sequence ID" value="GAA4456985.1"/>
    <property type="molecule type" value="Genomic_DNA"/>
</dbReference>
<keyword evidence="3" id="KW-1185">Reference proteome</keyword>
<feature type="transmembrane region" description="Helical" evidence="1">
    <location>
        <begin position="90"/>
        <end position="111"/>
    </location>
</feature>
<keyword evidence="1" id="KW-1133">Transmembrane helix</keyword>
<evidence type="ECO:0000313" key="2">
    <source>
        <dbReference type="EMBL" id="GAA4456985.1"/>
    </source>
</evidence>
<feature type="transmembrane region" description="Helical" evidence="1">
    <location>
        <begin position="6"/>
        <end position="24"/>
    </location>
</feature>
<comment type="caution">
    <text evidence="2">The sequence shown here is derived from an EMBL/GenBank/DDBJ whole genome shotgun (WGS) entry which is preliminary data.</text>
</comment>
<feature type="transmembrane region" description="Helical" evidence="1">
    <location>
        <begin position="149"/>
        <end position="169"/>
    </location>
</feature>